<dbReference type="Proteomes" id="UP000198211">
    <property type="component" value="Unassembled WGS sequence"/>
</dbReference>
<evidence type="ECO:0000256" key="1">
    <source>
        <dbReference type="ARBA" id="ARBA00004613"/>
    </source>
</evidence>
<proteinExistence type="inferred from homology"/>
<feature type="signal peptide" evidence="5">
    <location>
        <begin position="1"/>
        <end position="20"/>
    </location>
</feature>
<comment type="domain">
    <text evidence="5">The RxLR-dEER motif acts to carry the protein into the host cell cytoplasm through binding to cell surface phosphatidylinositol-3-phosphate.</text>
</comment>
<comment type="function">
    <text evidence="5">Effector that suppresses plant defense responses during pathogen infection.</text>
</comment>
<gene>
    <name evidence="6" type="ORF">PHMEG_0006501</name>
</gene>
<keyword evidence="3 5" id="KW-0964">Secreted</keyword>
<evidence type="ECO:0000256" key="4">
    <source>
        <dbReference type="ARBA" id="ARBA00022729"/>
    </source>
</evidence>
<evidence type="ECO:0000313" key="6">
    <source>
        <dbReference type="EMBL" id="OWZ19284.1"/>
    </source>
</evidence>
<evidence type="ECO:0000256" key="3">
    <source>
        <dbReference type="ARBA" id="ARBA00022525"/>
    </source>
</evidence>
<evidence type="ECO:0000256" key="2">
    <source>
        <dbReference type="ARBA" id="ARBA00010400"/>
    </source>
</evidence>
<keyword evidence="4 5" id="KW-0732">Signal</keyword>
<name>A0A225WP21_9STRA</name>
<comment type="caution">
    <text evidence="6">The sequence shown here is derived from an EMBL/GenBank/DDBJ whole genome shotgun (WGS) entry which is preliminary data.</text>
</comment>
<dbReference type="EMBL" id="NBNE01000462">
    <property type="protein sequence ID" value="OWZ19284.1"/>
    <property type="molecule type" value="Genomic_DNA"/>
</dbReference>
<accession>A0A225WP21</accession>
<dbReference type="Pfam" id="PF16810">
    <property type="entry name" value="RXLR"/>
    <property type="match status" value="1"/>
</dbReference>
<evidence type="ECO:0000256" key="5">
    <source>
        <dbReference type="RuleBase" id="RU367124"/>
    </source>
</evidence>
<protein>
    <recommendedName>
        <fullName evidence="5">RxLR effector protein</fullName>
    </recommendedName>
</protein>
<dbReference type="AlphaFoldDB" id="A0A225WP21"/>
<evidence type="ECO:0000313" key="7">
    <source>
        <dbReference type="Proteomes" id="UP000198211"/>
    </source>
</evidence>
<reference evidence="7" key="1">
    <citation type="submission" date="2017-03" db="EMBL/GenBank/DDBJ databases">
        <title>Phytopthora megakarya and P. palmivora, two closely related causual agents of cacao black pod achieved similar genome size and gene model numbers by different mechanisms.</title>
        <authorList>
            <person name="Ali S."/>
            <person name="Shao J."/>
            <person name="Larry D.J."/>
            <person name="Kronmiller B."/>
            <person name="Shen D."/>
            <person name="Strem M.D."/>
            <person name="Melnick R.L."/>
            <person name="Guiltinan M.J."/>
            <person name="Tyler B.M."/>
            <person name="Meinhardt L.W."/>
            <person name="Bailey B.A."/>
        </authorList>
    </citation>
    <scope>NUCLEOTIDE SEQUENCE [LARGE SCALE GENOMIC DNA]</scope>
    <source>
        <strain evidence="7">zdho120</strain>
    </source>
</reference>
<feature type="chain" id="PRO_5044963834" description="RxLR effector protein" evidence="5">
    <location>
        <begin position="21"/>
        <end position="166"/>
    </location>
</feature>
<comment type="similarity">
    <text evidence="2 5">Belongs to the RxLR effector family.</text>
</comment>
<organism evidence="6 7">
    <name type="scientific">Phytophthora megakarya</name>
    <dbReference type="NCBI Taxonomy" id="4795"/>
    <lineage>
        <taxon>Eukaryota</taxon>
        <taxon>Sar</taxon>
        <taxon>Stramenopiles</taxon>
        <taxon>Oomycota</taxon>
        <taxon>Peronosporomycetes</taxon>
        <taxon>Peronosporales</taxon>
        <taxon>Peronosporaceae</taxon>
        <taxon>Phytophthora</taxon>
    </lineage>
</organism>
<dbReference type="InterPro" id="IPR031825">
    <property type="entry name" value="RXLR"/>
</dbReference>
<keyword evidence="7" id="KW-1185">Reference proteome</keyword>
<sequence>MRGCFTLVFVVILLVANVSIVTPLAQDLHENSLAPFPVNANYERFLRRDDASEERGIINSVKTFFKHFRIKRMVANHKPFEEFYKKGIIPADVWFALNIPKLQKKLSVTELHHHPKYIAYFNYDHFYKRRSTSRSFRKNFPSRNFINTRSTLRISTTTISIKGKPL</sequence>
<comment type="subcellular location">
    <subcellularLocation>
        <location evidence="1 5">Secreted</location>
    </subcellularLocation>
</comment>